<name>A0A0D0E6A6_9AGAM</name>
<dbReference type="EMBL" id="KN824957">
    <property type="protein sequence ID" value="KIK96994.1"/>
    <property type="molecule type" value="Genomic_DNA"/>
</dbReference>
<proteinExistence type="predicted"/>
<reference evidence="1 2" key="1">
    <citation type="submission" date="2014-04" db="EMBL/GenBank/DDBJ databases">
        <authorList>
            <consortium name="DOE Joint Genome Institute"/>
            <person name="Kuo A."/>
            <person name="Kohler A."/>
            <person name="Jargeat P."/>
            <person name="Nagy L.G."/>
            <person name="Floudas D."/>
            <person name="Copeland A."/>
            <person name="Barry K.W."/>
            <person name="Cichocki N."/>
            <person name="Veneault-Fourrey C."/>
            <person name="LaButti K."/>
            <person name="Lindquist E.A."/>
            <person name="Lipzen A."/>
            <person name="Lundell T."/>
            <person name="Morin E."/>
            <person name="Murat C."/>
            <person name="Sun H."/>
            <person name="Tunlid A."/>
            <person name="Henrissat B."/>
            <person name="Grigoriev I.V."/>
            <person name="Hibbett D.S."/>
            <person name="Martin F."/>
            <person name="Nordberg H.P."/>
            <person name="Cantor M.N."/>
            <person name="Hua S.X."/>
        </authorList>
    </citation>
    <scope>NUCLEOTIDE SEQUENCE [LARGE SCALE GENOMIC DNA]</scope>
    <source>
        <strain evidence="1 2">Ve08.2h10</strain>
    </source>
</reference>
<dbReference type="InParanoid" id="A0A0D0E6A6"/>
<dbReference type="Proteomes" id="UP000054538">
    <property type="component" value="Unassembled WGS sequence"/>
</dbReference>
<organism evidence="1 2">
    <name type="scientific">Paxillus rubicundulus Ve08.2h10</name>
    <dbReference type="NCBI Taxonomy" id="930991"/>
    <lineage>
        <taxon>Eukaryota</taxon>
        <taxon>Fungi</taxon>
        <taxon>Dikarya</taxon>
        <taxon>Basidiomycota</taxon>
        <taxon>Agaricomycotina</taxon>
        <taxon>Agaricomycetes</taxon>
        <taxon>Agaricomycetidae</taxon>
        <taxon>Boletales</taxon>
        <taxon>Paxilineae</taxon>
        <taxon>Paxillaceae</taxon>
        <taxon>Paxillus</taxon>
    </lineage>
</organism>
<dbReference type="AlphaFoldDB" id="A0A0D0E6A6"/>
<accession>A0A0D0E6A6</accession>
<gene>
    <name evidence="1" type="ORF">PAXRUDRAFT_825386</name>
</gene>
<protein>
    <submittedName>
        <fullName evidence="1">Uncharacterized protein</fullName>
    </submittedName>
</protein>
<evidence type="ECO:0000313" key="1">
    <source>
        <dbReference type="EMBL" id="KIK96994.1"/>
    </source>
</evidence>
<reference evidence="2" key="2">
    <citation type="submission" date="2015-01" db="EMBL/GenBank/DDBJ databases">
        <title>Evolutionary Origins and Diversification of the Mycorrhizal Mutualists.</title>
        <authorList>
            <consortium name="DOE Joint Genome Institute"/>
            <consortium name="Mycorrhizal Genomics Consortium"/>
            <person name="Kohler A."/>
            <person name="Kuo A."/>
            <person name="Nagy L.G."/>
            <person name="Floudas D."/>
            <person name="Copeland A."/>
            <person name="Barry K.W."/>
            <person name="Cichocki N."/>
            <person name="Veneault-Fourrey C."/>
            <person name="LaButti K."/>
            <person name="Lindquist E.A."/>
            <person name="Lipzen A."/>
            <person name="Lundell T."/>
            <person name="Morin E."/>
            <person name="Murat C."/>
            <person name="Riley R."/>
            <person name="Ohm R."/>
            <person name="Sun H."/>
            <person name="Tunlid A."/>
            <person name="Henrissat B."/>
            <person name="Grigoriev I.V."/>
            <person name="Hibbett D.S."/>
            <person name="Martin F."/>
        </authorList>
    </citation>
    <scope>NUCLEOTIDE SEQUENCE [LARGE SCALE GENOMIC DNA]</scope>
    <source>
        <strain evidence="2">Ve08.2h10</strain>
    </source>
</reference>
<keyword evidence="2" id="KW-1185">Reference proteome</keyword>
<sequence>MTVVALGEIGSDRDLPFVDDAARRQASHVLPIHCLPPIPTKRRGSLVNYDVRDMH</sequence>
<dbReference type="HOGENOM" id="CLU_3033021_0_0_1"/>
<evidence type="ECO:0000313" key="2">
    <source>
        <dbReference type="Proteomes" id="UP000054538"/>
    </source>
</evidence>